<comment type="caution">
    <text evidence="2">The sequence shown here is derived from an EMBL/GenBank/DDBJ whole genome shotgun (WGS) entry which is preliminary data.</text>
</comment>
<gene>
    <name evidence="2" type="ORF">HNQ36_002204</name>
</gene>
<accession>A0A840MZP8</accession>
<dbReference type="EMBL" id="JACHIJ010000003">
    <property type="protein sequence ID" value="MBB5052230.1"/>
    <property type="molecule type" value="Genomic_DNA"/>
</dbReference>
<organism evidence="2 3">
    <name type="scientific">Afipia massiliensis</name>
    <dbReference type="NCBI Taxonomy" id="211460"/>
    <lineage>
        <taxon>Bacteria</taxon>
        <taxon>Pseudomonadati</taxon>
        <taxon>Pseudomonadota</taxon>
        <taxon>Alphaproteobacteria</taxon>
        <taxon>Hyphomicrobiales</taxon>
        <taxon>Nitrobacteraceae</taxon>
        <taxon>Afipia</taxon>
    </lineage>
</organism>
<evidence type="ECO:0000259" key="1">
    <source>
        <dbReference type="Pfam" id="PF07287"/>
    </source>
</evidence>
<reference evidence="2 3" key="1">
    <citation type="submission" date="2020-08" db="EMBL/GenBank/DDBJ databases">
        <title>Genomic Encyclopedia of Type Strains, Phase IV (KMG-IV): sequencing the most valuable type-strain genomes for metagenomic binning, comparative biology and taxonomic classification.</title>
        <authorList>
            <person name="Goeker M."/>
        </authorList>
    </citation>
    <scope>NUCLEOTIDE SEQUENCE [LARGE SCALE GENOMIC DNA]</scope>
    <source>
        <strain evidence="2 3">DSM 17498</strain>
    </source>
</reference>
<dbReference type="InterPro" id="IPR010839">
    <property type="entry name" value="AtuA_N"/>
</dbReference>
<proteinExistence type="predicted"/>
<feature type="domain" description="Acyclic terpene utilisation N-terminal" evidence="1">
    <location>
        <begin position="29"/>
        <end position="470"/>
    </location>
</feature>
<sequence length="475" mass="51052">MIKVFFDLPSKASRKTNETPGKDQLLSSLRIGAGSAWWGDRIEPAKLSAEQGDLDYLCFETMAEATVSAAQVRKRRDPSFPGYDTYLDDRMKAVLPGCLKRGTKIISNQGWINPDGAAQRIVELLRDHGAKGKKVAAVSGSLITDRIAALGGTILENGAPVASIASEIISAEAYLGAEPIVEALRQGADIVITGRVADPSLFLAPMMHEFGWRADDFAKLGAGSGLGHLLECGAQVTGGYFADPGFKDVPTPWDLAFPIAEVESDGSAVIAKVAGTGGAINAMTVKEQMLYEVHDPANYITPDVVVDFTTAALEQVAPDRMRVTNIGGKPRTATLKVSMGCMEGFIGEDMFFYAGPGALRRAQLAKQILQERFRIVGLKADDLRIDFLGLNAIHGEASPPDAPEPYEVAVRVAARTETREEALKVGREIDGMAVSGVGMTGKRVPHQDRAREIIGVWSTLVPREKVAPVITWYES</sequence>
<dbReference type="Pfam" id="PF07287">
    <property type="entry name" value="AtuA"/>
    <property type="match status" value="1"/>
</dbReference>
<dbReference type="PANTHER" id="PTHR47708">
    <property type="match status" value="1"/>
</dbReference>
<evidence type="ECO:0000313" key="2">
    <source>
        <dbReference type="EMBL" id="MBB5052230.1"/>
    </source>
</evidence>
<dbReference type="Proteomes" id="UP000521227">
    <property type="component" value="Unassembled WGS sequence"/>
</dbReference>
<evidence type="ECO:0000313" key="3">
    <source>
        <dbReference type="Proteomes" id="UP000521227"/>
    </source>
</evidence>
<dbReference type="PANTHER" id="PTHR47708:SF2">
    <property type="entry name" value="SI:CH73-132F6.5"/>
    <property type="match status" value="1"/>
</dbReference>
<dbReference type="AlphaFoldDB" id="A0A840MZP8"/>
<name>A0A840MZP8_9BRAD</name>
<protein>
    <recommendedName>
        <fullName evidence="1">Acyclic terpene utilisation N-terminal domain-containing protein</fullName>
    </recommendedName>
</protein>